<feature type="compositionally biased region" description="Gly residues" evidence="1">
    <location>
        <begin position="188"/>
        <end position="197"/>
    </location>
</feature>
<dbReference type="EMBL" id="JARKIB010000419">
    <property type="protein sequence ID" value="KAJ7709368.1"/>
    <property type="molecule type" value="Genomic_DNA"/>
</dbReference>
<organism evidence="2 3">
    <name type="scientific">Mycena metata</name>
    <dbReference type="NCBI Taxonomy" id="1033252"/>
    <lineage>
        <taxon>Eukaryota</taxon>
        <taxon>Fungi</taxon>
        <taxon>Dikarya</taxon>
        <taxon>Basidiomycota</taxon>
        <taxon>Agaricomycotina</taxon>
        <taxon>Agaricomycetes</taxon>
        <taxon>Agaricomycetidae</taxon>
        <taxon>Agaricales</taxon>
        <taxon>Marasmiineae</taxon>
        <taxon>Mycenaceae</taxon>
        <taxon>Mycena</taxon>
    </lineage>
</organism>
<accession>A0AAD7MBB9</accession>
<evidence type="ECO:0000313" key="3">
    <source>
        <dbReference type="Proteomes" id="UP001215598"/>
    </source>
</evidence>
<keyword evidence="3" id="KW-1185">Reference proteome</keyword>
<dbReference type="AlphaFoldDB" id="A0AAD7MBB9"/>
<proteinExistence type="predicted"/>
<feature type="compositionally biased region" description="Low complexity" evidence="1">
    <location>
        <begin position="253"/>
        <end position="264"/>
    </location>
</feature>
<evidence type="ECO:0000313" key="2">
    <source>
        <dbReference type="EMBL" id="KAJ7709368.1"/>
    </source>
</evidence>
<protein>
    <submittedName>
        <fullName evidence="2">Uncharacterized protein</fullName>
    </submittedName>
</protein>
<name>A0AAD7MBB9_9AGAR</name>
<evidence type="ECO:0000256" key="1">
    <source>
        <dbReference type="SAM" id="MobiDB-lite"/>
    </source>
</evidence>
<dbReference type="Proteomes" id="UP001215598">
    <property type="component" value="Unassembled WGS sequence"/>
</dbReference>
<feature type="compositionally biased region" description="Basic and acidic residues" evidence="1">
    <location>
        <begin position="198"/>
        <end position="207"/>
    </location>
</feature>
<sequence>MYGFSGTYPASSLISRESTLTCFFPSLIPIPSTPALPFSRQRRPESFAPSKSSKTLRSKLGQFSNPQFWLTRIQVPQIIWFVIGDCIRICRYHRSAGRGVGAEKGRGGKRRRWRSWASIRRVCAGRNSGHARMYVGARGPDTHNERVATSAHTHGVCAERGHVVRRCTRGRTRGTATATATQCDKTGRGNGEGNGRGTRGEDGDGDMGRQEVAVSACALYGDSKRMVSPHAHGSSTPTRRAAAVGRGGGVGIGAPARDVGVQRVGGRDDGAGRRTGRGRWAKVRPFFMFSVGTSPR</sequence>
<feature type="region of interest" description="Disordered" evidence="1">
    <location>
        <begin position="253"/>
        <end position="276"/>
    </location>
</feature>
<feature type="region of interest" description="Disordered" evidence="1">
    <location>
        <begin position="170"/>
        <end position="207"/>
    </location>
</feature>
<reference evidence="2" key="1">
    <citation type="submission" date="2023-03" db="EMBL/GenBank/DDBJ databases">
        <title>Massive genome expansion in bonnet fungi (Mycena s.s.) driven by repeated elements and novel gene families across ecological guilds.</title>
        <authorList>
            <consortium name="Lawrence Berkeley National Laboratory"/>
            <person name="Harder C.B."/>
            <person name="Miyauchi S."/>
            <person name="Viragh M."/>
            <person name="Kuo A."/>
            <person name="Thoen E."/>
            <person name="Andreopoulos B."/>
            <person name="Lu D."/>
            <person name="Skrede I."/>
            <person name="Drula E."/>
            <person name="Henrissat B."/>
            <person name="Morin E."/>
            <person name="Kohler A."/>
            <person name="Barry K."/>
            <person name="LaButti K."/>
            <person name="Morin E."/>
            <person name="Salamov A."/>
            <person name="Lipzen A."/>
            <person name="Mereny Z."/>
            <person name="Hegedus B."/>
            <person name="Baldrian P."/>
            <person name="Stursova M."/>
            <person name="Weitz H."/>
            <person name="Taylor A."/>
            <person name="Grigoriev I.V."/>
            <person name="Nagy L.G."/>
            <person name="Martin F."/>
            <person name="Kauserud H."/>
        </authorList>
    </citation>
    <scope>NUCLEOTIDE SEQUENCE</scope>
    <source>
        <strain evidence="2">CBHHK182m</strain>
    </source>
</reference>
<comment type="caution">
    <text evidence="2">The sequence shown here is derived from an EMBL/GenBank/DDBJ whole genome shotgun (WGS) entry which is preliminary data.</text>
</comment>
<gene>
    <name evidence="2" type="ORF">B0H16DRAFT_648757</name>
</gene>